<dbReference type="Pfam" id="PF07714">
    <property type="entry name" value="PK_Tyr_Ser-Thr"/>
    <property type="match status" value="1"/>
</dbReference>
<dbReference type="GO" id="GO:0005886">
    <property type="term" value="C:plasma membrane"/>
    <property type="evidence" value="ECO:0007669"/>
    <property type="project" value="TreeGrafter"/>
</dbReference>
<dbReference type="PANTHER" id="PTHR11920">
    <property type="entry name" value="GUANYLYL CYCLASE"/>
    <property type="match status" value="1"/>
</dbReference>
<evidence type="ECO:0000259" key="6">
    <source>
        <dbReference type="PROSITE" id="PS50011"/>
    </source>
</evidence>
<evidence type="ECO:0000256" key="4">
    <source>
        <dbReference type="ARBA" id="ARBA00023239"/>
    </source>
</evidence>
<dbReference type="GO" id="GO:0004383">
    <property type="term" value="F:guanylate cyclase activity"/>
    <property type="evidence" value="ECO:0007669"/>
    <property type="project" value="UniProtKB-EC"/>
</dbReference>
<feature type="domain" description="Protein kinase" evidence="6">
    <location>
        <begin position="1"/>
        <end position="188"/>
    </location>
</feature>
<dbReference type="InterPro" id="IPR001245">
    <property type="entry name" value="Ser-Thr/Tyr_kinase_cat_dom"/>
</dbReference>
<dbReference type="Gene3D" id="1.10.510.10">
    <property type="entry name" value="Transferase(Phosphotransferase) domain 1"/>
    <property type="match status" value="1"/>
</dbReference>
<organism evidence="7 8">
    <name type="scientific">Ditylenchus destructor</name>
    <dbReference type="NCBI Taxonomy" id="166010"/>
    <lineage>
        <taxon>Eukaryota</taxon>
        <taxon>Metazoa</taxon>
        <taxon>Ecdysozoa</taxon>
        <taxon>Nematoda</taxon>
        <taxon>Chromadorea</taxon>
        <taxon>Rhabditida</taxon>
        <taxon>Tylenchina</taxon>
        <taxon>Tylenchomorpha</taxon>
        <taxon>Sphaerularioidea</taxon>
        <taxon>Anguinidae</taxon>
        <taxon>Anguininae</taxon>
        <taxon>Ditylenchus</taxon>
    </lineage>
</organism>
<dbReference type="GO" id="GO:0001653">
    <property type="term" value="F:peptide receptor activity"/>
    <property type="evidence" value="ECO:0007669"/>
    <property type="project" value="TreeGrafter"/>
</dbReference>
<dbReference type="InterPro" id="IPR050401">
    <property type="entry name" value="Cyclic_nucleotide_synthase"/>
</dbReference>
<keyword evidence="7" id="KW-0808">Transferase</keyword>
<dbReference type="GO" id="GO:0005524">
    <property type="term" value="F:ATP binding"/>
    <property type="evidence" value="ECO:0007669"/>
    <property type="project" value="InterPro"/>
</dbReference>
<keyword evidence="7" id="KW-0418">Kinase</keyword>
<comment type="catalytic activity">
    <reaction evidence="1">
        <text>GTP = 3',5'-cyclic GMP + diphosphate</text>
        <dbReference type="Rhea" id="RHEA:13665"/>
        <dbReference type="ChEBI" id="CHEBI:33019"/>
        <dbReference type="ChEBI" id="CHEBI:37565"/>
        <dbReference type="ChEBI" id="CHEBI:57746"/>
        <dbReference type="EC" id="4.6.1.2"/>
    </reaction>
</comment>
<reference evidence="7" key="1">
    <citation type="submission" date="2022-01" db="EMBL/GenBank/DDBJ databases">
        <title>Genome Sequence Resource for Two Populations of Ditylenchus destructor, the Migratory Endoparasitic Phytonematode.</title>
        <authorList>
            <person name="Zhang H."/>
            <person name="Lin R."/>
            <person name="Xie B."/>
        </authorList>
    </citation>
    <scope>NUCLEOTIDE SEQUENCE</scope>
    <source>
        <strain evidence="7">BazhouSP</strain>
    </source>
</reference>
<keyword evidence="4" id="KW-0456">Lyase</keyword>
<evidence type="ECO:0000313" key="7">
    <source>
        <dbReference type="EMBL" id="KAI1701119.1"/>
    </source>
</evidence>
<dbReference type="GO" id="GO:0004672">
    <property type="term" value="F:protein kinase activity"/>
    <property type="evidence" value="ECO:0007669"/>
    <property type="project" value="InterPro"/>
</dbReference>
<name>A0AAD4MQL8_9BILA</name>
<evidence type="ECO:0000256" key="5">
    <source>
        <dbReference type="ARBA" id="ARBA00023293"/>
    </source>
</evidence>
<proteinExistence type="predicted"/>
<protein>
    <recommendedName>
        <fullName evidence="2">guanylate cyclase</fullName>
        <ecNumber evidence="2">4.6.1.2</ecNumber>
    </recommendedName>
</protein>
<accession>A0AAD4MQL8</accession>
<dbReference type="AlphaFoldDB" id="A0AAD4MQL8"/>
<dbReference type="InterPro" id="IPR011009">
    <property type="entry name" value="Kinase-like_dom_sf"/>
</dbReference>
<dbReference type="InterPro" id="IPR000719">
    <property type="entry name" value="Prot_kinase_dom"/>
</dbReference>
<evidence type="ECO:0000313" key="8">
    <source>
        <dbReference type="Proteomes" id="UP001201812"/>
    </source>
</evidence>
<comment type="caution">
    <text evidence="7">The sequence shown here is derived from an EMBL/GenBank/DDBJ whole genome shotgun (WGS) entry which is preliminary data.</text>
</comment>
<dbReference type="EC" id="4.6.1.2" evidence="2"/>
<dbReference type="GO" id="GO:0004016">
    <property type="term" value="F:adenylate cyclase activity"/>
    <property type="evidence" value="ECO:0007669"/>
    <property type="project" value="TreeGrafter"/>
</dbReference>
<dbReference type="EMBL" id="JAKKPZ010000126">
    <property type="protein sequence ID" value="KAI1701119.1"/>
    <property type="molecule type" value="Genomic_DNA"/>
</dbReference>
<evidence type="ECO:0000256" key="2">
    <source>
        <dbReference type="ARBA" id="ARBA00012202"/>
    </source>
</evidence>
<keyword evidence="5" id="KW-0141">cGMP biosynthesis</keyword>
<dbReference type="SUPFAM" id="SSF56112">
    <property type="entry name" value="Protein kinase-like (PK-like)"/>
    <property type="match status" value="1"/>
</dbReference>
<dbReference type="GO" id="GO:0007168">
    <property type="term" value="P:receptor guanylyl cyclase signaling pathway"/>
    <property type="evidence" value="ECO:0007669"/>
    <property type="project" value="TreeGrafter"/>
</dbReference>
<sequence length="204" mass="23349">MTLNLDGFFIYSLIRDICEGLCFMHASGLGWHGNLRSTNCLIDDRWQVKLSEFGLKFFRTVEVREPKDLLWTAPELLREKNYVGTKEGDIFSFAITCAEVINMKPVWEATDAKGNAEEVVYLLKKTGREPFRPRMEPATQDISPALTHLLKDCWNENPTERPKMTTVRSLLSSMNTAKTANLMDHVFNLLEQYAGSLEQDLNIL</sequence>
<dbReference type="PANTHER" id="PTHR11920:SF495">
    <property type="entry name" value="RECEPTOR-TYPE GUANYLATE CYCLASE GCY-7"/>
    <property type="match status" value="1"/>
</dbReference>
<dbReference type="Proteomes" id="UP001201812">
    <property type="component" value="Unassembled WGS sequence"/>
</dbReference>
<gene>
    <name evidence="7" type="ORF">DdX_16274</name>
</gene>
<keyword evidence="3" id="KW-0547">Nucleotide-binding</keyword>
<evidence type="ECO:0000256" key="3">
    <source>
        <dbReference type="ARBA" id="ARBA00022741"/>
    </source>
</evidence>
<dbReference type="PROSITE" id="PS50011">
    <property type="entry name" value="PROTEIN_KINASE_DOM"/>
    <property type="match status" value="1"/>
</dbReference>
<keyword evidence="8" id="KW-1185">Reference proteome</keyword>
<evidence type="ECO:0000256" key="1">
    <source>
        <dbReference type="ARBA" id="ARBA00001436"/>
    </source>
</evidence>